<dbReference type="InterPro" id="IPR050102">
    <property type="entry name" value="tRNA_sulfurtransferase_ThiI"/>
</dbReference>
<dbReference type="GO" id="GO:0003723">
    <property type="term" value="F:RNA binding"/>
    <property type="evidence" value="ECO:0007669"/>
    <property type="project" value="UniProtKB-UniRule"/>
</dbReference>
<dbReference type="GO" id="GO:0005829">
    <property type="term" value="C:cytosol"/>
    <property type="evidence" value="ECO:0007669"/>
    <property type="project" value="TreeGrafter"/>
</dbReference>
<dbReference type="SMART" id="SM00981">
    <property type="entry name" value="THUMP"/>
    <property type="match status" value="1"/>
</dbReference>
<reference evidence="3" key="2">
    <citation type="journal article" date="2015" name="ISME J.">
        <title>A new class of marine Euryarchaeota group II from the Mediterranean deep chlorophyll maximum.</title>
        <authorList>
            <person name="Martin-Cuadrado A.B."/>
            <person name="Garcia-Heredia I."/>
            <person name="Molto A.G."/>
            <person name="Lopez-Ubeda R."/>
            <person name="Kimes N."/>
            <person name="Lopez-Garcia P."/>
            <person name="Moreira D."/>
            <person name="Rodriguez-Valera F."/>
        </authorList>
    </citation>
    <scope>NUCLEOTIDE SEQUENCE</scope>
</reference>
<dbReference type="CDD" id="cd11716">
    <property type="entry name" value="THUMP_ThiI"/>
    <property type="match status" value="1"/>
</dbReference>
<organism evidence="3">
    <name type="scientific">uncultured Poseidoniia archaeon</name>
    <dbReference type="NCBI Taxonomy" id="1697135"/>
    <lineage>
        <taxon>Archaea</taxon>
        <taxon>Methanobacteriati</taxon>
        <taxon>Thermoplasmatota</taxon>
        <taxon>Candidatus Poseidoniia</taxon>
        <taxon>environmental samples</taxon>
    </lineage>
</organism>
<evidence type="ECO:0000313" key="3">
    <source>
        <dbReference type="EMBL" id="ANV79628.1"/>
    </source>
</evidence>
<dbReference type="EMBL" id="KP211844">
    <property type="protein sequence ID" value="ANV79628.1"/>
    <property type="molecule type" value="Genomic_DNA"/>
</dbReference>
<dbReference type="PROSITE" id="PS51165">
    <property type="entry name" value="THUMP"/>
    <property type="match status" value="1"/>
</dbReference>
<evidence type="ECO:0000259" key="2">
    <source>
        <dbReference type="PROSITE" id="PS51165"/>
    </source>
</evidence>
<protein>
    <recommendedName>
        <fullName evidence="2">THUMP domain-containing protein</fullName>
    </recommendedName>
</protein>
<dbReference type="PANTHER" id="PTHR43209:SF1">
    <property type="entry name" value="TRNA SULFURTRANSFERASE"/>
    <property type="match status" value="1"/>
</dbReference>
<sequence length="309" mass="34967">MSLNSWILRFGELGLKSKSVRKSFQRSLRKNMLEMAKQREITLLHHVSGTQDHVSSNDSIEEVEDLLSRVIGVVAIDRIVKLDCGLNPESIAEDVIKNSHNIGKKRTFGVRVKRVAKTGKINSKEYESRIGAKMLSLDPELSVNLTDPDEWIKLIVDNDELFQIKYRIQACGGLPPGVQGDVLIQLSSEELMLEAFLIMRRGVRLIPVLDSNPDYIEKLSSFDPFIGKRTLEHEMRGHAFDRPAWGIMGLTLQQAQPFIGKRPEAVKTTPISTLSPLTGWTKDEIRNLLKHFNEPSKNIIHPDLVSWVN</sequence>
<feature type="domain" description="THUMP" evidence="2">
    <location>
        <begin position="61"/>
        <end position="167"/>
    </location>
</feature>
<dbReference type="GO" id="GO:0052837">
    <property type="term" value="P:thiazole biosynthetic process"/>
    <property type="evidence" value="ECO:0007669"/>
    <property type="project" value="TreeGrafter"/>
</dbReference>
<dbReference type="InterPro" id="IPR054173">
    <property type="entry name" value="ThiI_fer"/>
</dbReference>
<dbReference type="PANTHER" id="PTHR43209">
    <property type="entry name" value="TRNA SULFURTRANSFERASE"/>
    <property type="match status" value="1"/>
</dbReference>
<evidence type="ECO:0000256" key="1">
    <source>
        <dbReference type="PROSITE-ProRule" id="PRU00529"/>
    </source>
</evidence>
<dbReference type="GO" id="GO:0002937">
    <property type="term" value="P:tRNA 4-thiouridine biosynthesis"/>
    <property type="evidence" value="ECO:0007669"/>
    <property type="project" value="TreeGrafter"/>
</dbReference>
<keyword evidence="1" id="KW-0694">RNA-binding</keyword>
<accession>A0A1B1TBH1</accession>
<dbReference type="AlphaFoldDB" id="A0A1B1TBH1"/>
<reference evidence="3" key="1">
    <citation type="submission" date="2014-11" db="EMBL/GenBank/DDBJ databases">
        <authorList>
            <person name="Zhu J."/>
            <person name="Qi W."/>
            <person name="Song R."/>
        </authorList>
    </citation>
    <scope>NUCLEOTIDE SEQUENCE</scope>
</reference>
<dbReference type="InterPro" id="IPR004114">
    <property type="entry name" value="THUMP_dom"/>
</dbReference>
<dbReference type="SUPFAM" id="SSF143437">
    <property type="entry name" value="THUMP domain-like"/>
    <property type="match status" value="1"/>
</dbReference>
<dbReference type="Pfam" id="PF02926">
    <property type="entry name" value="THUMP"/>
    <property type="match status" value="1"/>
</dbReference>
<name>A0A1B1TBH1_9ARCH</name>
<proteinExistence type="predicted"/>
<dbReference type="InterPro" id="IPR049962">
    <property type="entry name" value="THUMP_ThiI"/>
</dbReference>
<dbReference type="Gene3D" id="3.30.2130.30">
    <property type="match status" value="1"/>
</dbReference>
<dbReference type="Pfam" id="PF22025">
    <property type="entry name" value="ThiI_fer"/>
    <property type="match status" value="1"/>
</dbReference>